<organism evidence="2 3">
    <name type="scientific">Pseudonocardia abyssalis</name>
    <dbReference type="NCBI Taxonomy" id="2792008"/>
    <lineage>
        <taxon>Bacteria</taxon>
        <taxon>Bacillati</taxon>
        <taxon>Actinomycetota</taxon>
        <taxon>Actinomycetes</taxon>
        <taxon>Pseudonocardiales</taxon>
        <taxon>Pseudonocardiaceae</taxon>
        <taxon>Pseudonocardia</taxon>
    </lineage>
</organism>
<dbReference type="RefSeq" id="WP_308187699.1">
    <property type="nucleotide sequence ID" value="NZ_JADQDK010000001.1"/>
</dbReference>
<dbReference type="Proteomes" id="UP000694287">
    <property type="component" value="Unassembled WGS sequence"/>
</dbReference>
<sequence length="222" mass="23513">MRVGSASRRSESAARRTSSGWGIAKPGMPSCTGRGYPHLPDPKVPQCPHSLLGRAETYLAVDVPAWVGQHLQVDPVRRAIGGFSFGGTCAVQLAVHRPDVYPTFLDVSGRSEPTLGDRASTVARALGGDDDAFRRAAPLDELASGSRPGSAGVFAVGTTTRTISRRPNRSPRRRGIAVTAVTIGVRDGLSTRRRPRPPDRLPPVIVVRERGAGSGAQPVPSR</sequence>
<keyword evidence="3" id="KW-1185">Reference proteome</keyword>
<comment type="caution">
    <text evidence="2">The sequence shown here is derived from an EMBL/GenBank/DDBJ whole genome shotgun (WGS) entry which is preliminary data.</text>
</comment>
<dbReference type="InterPro" id="IPR000801">
    <property type="entry name" value="Esterase-like"/>
</dbReference>
<protein>
    <recommendedName>
        <fullName evidence="4">Esterase</fullName>
    </recommendedName>
</protein>
<accession>A0ABS6UYQ3</accession>
<feature type="region of interest" description="Disordered" evidence="1">
    <location>
        <begin position="1"/>
        <end position="26"/>
    </location>
</feature>
<proteinExistence type="predicted"/>
<name>A0ABS6UYQ3_9PSEU</name>
<reference evidence="2 3" key="1">
    <citation type="submission" date="2020-11" db="EMBL/GenBank/DDBJ databases">
        <title>Pseudonocardia abyssalis sp. nov. and Pseudonocardia oceani sp. nov., description and phylogenomic analysis of two novel actinomycetes isolated from the deep Southern Ocean.</title>
        <authorList>
            <person name="Parra J."/>
        </authorList>
    </citation>
    <scope>NUCLEOTIDE SEQUENCE [LARGE SCALE GENOMIC DNA]</scope>
    <source>
        <strain evidence="2 3">KRD-168</strain>
    </source>
</reference>
<evidence type="ECO:0008006" key="4">
    <source>
        <dbReference type="Google" id="ProtNLM"/>
    </source>
</evidence>
<evidence type="ECO:0000256" key="1">
    <source>
        <dbReference type="SAM" id="MobiDB-lite"/>
    </source>
</evidence>
<gene>
    <name evidence="2" type="ORF">I4I81_24270</name>
</gene>
<evidence type="ECO:0000313" key="3">
    <source>
        <dbReference type="Proteomes" id="UP000694287"/>
    </source>
</evidence>
<dbReference type="Pfam" id="PF00756">
    <property type="entry name" value="Esterase"/>
    <property type="match status" value="1"/>
</dbReference>
<evidence type="ECO:0000313" key="2">
    <source>
        <dbReference type="EMBL" id="MBW0137352.1"/>
    </source>
</evidence>
<dbReference type="EMBL" id="JADQDK010000001">
    <property type="protein sequence ID" value="MBW0137352.1"/>
    <property type="molecule type" value="Genomic_DNA"/>
</dbReference>